<evidence type="ECO:0000313" key="3">
    <source>
        <dbReference type="Proteomes" id="UP000545507"/>
    </source>
</evidence>
<dbReference type="GO" id="GO:0005737">
    <property type="term" value="C:cytoplasm"/>
    <property type="evidence" value="ECO:0007669"/>
    <property type="project" value="TreeGrafter"/>
</dbReference>
<dbReference type="AlphaFoldDB" id="A0A7Y8H1U5"/>
<protein>
    <submittedName>
        <fullName evidence="2">Histidine phosphatase family protein</fullName>
    </submittedName>
</protein>
<reference evidence="2 3" key="1">
    <citation type="submission" date="2019-09" db="EMBL/GenBank/DDBJ databases">
        <title>Hydrogenophaga aromatica sp. nov., isolated from a para-xylene-degrading enrichment culture.</title>
        <authorList>
            <person name="Tancsics A."/>
            <person name="Banerjee S."/>
        </authorList>
    </citation>
    <scope>NUCLEOTIDE SEQUENCE [LARGE SCALE GENOMIC DNA]</scope>
    <source>
        <strain evidence="2 3">D2P1</strain>
    </source>
</reference>
<dbReference type="Pfam" id="PF00300">
    <property type="entry name" value="His_Phos_1"/>
    <property type="match status" value="1"/>
</dbReference>
<dbReference type="EMBL" id="VYGV01000025">
    <property type="protein sequence ID" value="NWF48018.1"/>
    <property type="molecule type" value="Genomic_DNA"/>
</dbReference>
<dbReference type="RefSeq" id="WP_177138231.1">
    <property type="nucleotide sequence ID" value="NZ_VYGV01000025.1"/>
</dbReference>
<keyword evidence="3" id="KW-1185">Reference proteome</keyword>
<dbReference type="SMART" id="SM00855">
    <property type="entry name" value="PGAM"/>
    <property type="match status" value="1"/>
</dbReference>
<feature type="binding site" evidence="1">
    <location>
        <begin position="7"/>
        <end position="14"/>
    </location>
    <ligand>
        <name>substrate</name>
    </ligand>
</feature>
<sequence>MRLVLVRHGLSEANLKGLVTGTPLDDLSPAGIEQVDQTRRFLERIDFQARYFFTSQWLRAQHSARILFPGAAFQVDPRLGETHAGSVADIRLPEFLTQQPDFYANHLNRYPDGETHAELNQRVLAWLRDIQEQCAGTVVAVTHAGPIACLLQHALGIPMERFPSLIACNASLSVVDYVSVGDAGKLVLFSQLPESSARTLIGVPA</sequence>
<dbReference type="SUPFAM" id="SSF53254">
    <property type="entry name" value="Phosphoglycerate mutase-like"/>
    <property type="match status" value="1"/>
</dbReference>
<dbReference type="InterPro" id="IPR013078">
    <property type="entry name" value="His_Pase_superF_clade-1"/>
</dbReference>
<dbReference type="Gene3D" id="3.40.50.1240">
    <property type="entry name" value="Phosphoglycerate mutase-like"/>
    <property type="match status" value="1"/>
</dbReference>
<feature type="binding site" evidence="1">
    <location>
        <position position="59"/>
    </location>
    <ligand>
        <name>substrate</name>
    </ligand>
</feature>
<dbReference type="PANTHER" id="PTHR48100:SF1">
    <property type="entry name" value="HISTIDINE PHOSPHATASE FAMILY PROTEIN-RELATED"/>
    <property type="match status" value="1"/>
</dbReference>
<dbReference type="Proteomes" id="UP000545507">
    <property type="component" value="Unassembled WGS sequence"/>
</dbReference>
<accession>A0A7Y8H1U5</accession>
<dbReference type="CDD" id="cd07067">
    <property type="entry name" value="HP_PGM_like"/>
    <property type="match status" value="1"/>
</dbReference>
<dbReference type="InterPro" id="IPR050275">
    <property type="entry name" value="PGM_Phosphatase"/>
</dbReference>
<dbReference type="GO" id="GO:0016791">
    <property type="term" value="F:phosphatase activity"/>
    <property type="evidence" value="ECO:0007669"/>
    <property type="project" value="TreeGrafter"/>
</dbReference>
<evidence type="ECO:0000256" key="1">
    <source>
        <dbReference type="PIRSR" id="PIRSR613078-2"/>
    </source>
</evidence>
<comment type="caution">
    <text evidence="2">The sequence shown here is derived from an EMBL/GenBank/DDBJ whole genome shotgun (WGS) entry which is preliminary data.</text>
</comment>
<dbReference type="InterPro" id="IPR029033">
    <property type="entry name" value="His_PPase_superfam"/>
</dbReference>
<evidence type="ECO:0000313" key="2">
    <source>
        <dbReference type="EMBL" id="NWF48018.1"/>
    </source>
</evidence>
<proteinExistence type="predicted"/>
<organism evidence="2 3">
    <name type="scientific">Hydrogenophaga aromaticivorans</name>
    <dbReference type="NCBI Taxonomy" id="2610898"/>
    <lineage>
        <taxon>Bacteria</taxon>
        <taxon>Pseudomonadati</taxon>
        <taxon>Pseudomonadota</taxon>
        <taxon>Betaproteobacteria</taxon>
        <taxon>Burkholderiales</taxon>
        <taxon>Comamonadaceae</taxon>
        <taxon>Hydrogenophaga</taxon>
    </lineage>
</organism>
<dbReference type="PANTHER" id="PTHR48100">
    <property type="entry name" value="BROAD-SPECIFICITY PHOSPHATASE YOR283W-RELATED"/>
    <property type="match status" value="1"/>
</dbReference>
<name>A0A7Y8H1U5_9BURK</name>
<gene>
    <name evidence="2" type="ORF">F3K02_22580</name>
</gene>
<feature type="binding site" evidence="1">
    <location>
        <begin position="20"/>
        <end position="21"/>
    </location>
    <ligand>
        <name>substrate</name>
    </ligand>
</feature>